<proteinExistence type="predicted"/>
<dbReference type="AlphaFoldDB" id="A0A382YEX2"/>
<protein>
    <recommendedName>
        <fullName evidence="2">GTP-binding protein TrmE N-terminal domain-containing protein</fullName>
    </recommendedName>
</protein>
<sequence>MNLKLNKLNDTIAALATAPGRAGLSVVRVSGPLTKNIA</sequence>
<evidence type="ECO:0000313" key="1">
    <source>
        <dbReference type="EMBL" id="SVD81519.1"/>
    </source>
</evidence>
<dbReference type="Gene3D" id="3.30.1360.120">
    <property type="entry name" value="Probable tRNA modification gtpase trme, domain 1"/>
    <property type="match status" value="1"/>
</dbReference>
<dbReference type="EMBL" id="UINC01175079">
    <property type="protein sequence ID" value="SVD81519.1"/>
    <property type="molecule type" value="Genomic_DNA"/>
</dbReference>
<feature type="non-terminal residue" evidence="1">
    <location>
        <position position="38"/>
    </location>
</feature>
<organism evidence="1">
    <name type="scientific">marine metagenome</name>
    <dbReference type="NCBI Taxonomy" id="408172"/>
    <lineage>
        <taxon>unclassified sequences</taxon>
        <taxon>metagenomes</taxon>
        <taxon>ecological metagenomes</taxon>
    </lineage>
</organism>
<gene>
    <name evidence="1" type="ORF">METZ01_LOCUS434373</name>
</gene>
<dbReference type="SUPFAM" id="SSF103025">
    <property type="entry name" value="Folate-binding domain"/>
    <property type="match status" value="1"/>
</dbReference>
<accession>A0A382YEX2</accession>
<name>A0A382YEX2_9ZZZZ</name>
<dbReference type="InterPro" id="IPR027266">
    <property type="entry name" value="TrmE/GcvT-like"/>
</dbReference>
<evidence type="ECO:0008006" key="2">
    <source>
        <dbReference type="Google" id="ProtNLM"/>
    </source>
</evidence>
<reference evidence="1" key="1">
    <citation type="submission" date="2018-05" db="EMBL/GenBank/DDBJ databases">
        <authorList>
            <person name="Lanie J.A."/>
            <person name="Ng W.-L."/>
            <person name="Kazmierczak K.M."/>
            <person name="Andrzejewski T.M."/>
            <person name="Davidsen T.M."/>
            <person name="Wayne K.J."/>
            <person name="Tettelin H."/>
            <person name="Glass J.I."/>
            <person name="Rusch D."/>
            <person name="Podicherti R."/>
            <person name="Tsui H.-C.T."/>
            <person name="Winkler M.E."/>
        </authorList>
    </citation>
    <scope>NUCLEOTIDE SEQUENCE</scope>
</reference>